<accession>A0A1V8T865</accession>
<reference evidence="3" key="1">
    <citation type="submission" date="2017-03" db="EMBL/GenBank/DDBJ databases">
        <title>Genomes of endolithic fungi from Antarctica.</title>
        <authorList>
            <person name="Coleine C."/>
            <person name="Masonjones S."/>
            <person name="Stajich J.E."/>
        </authorList>
    </citation>
    <scope>NUCLEOTIDE SEQUENCE [LARGE SCALE GENOMIC DNA]</scope>
    <source>
        <strain evidence="3">CCFEE 5527</strain>
    </source>
</reference>
<comment type="caution">
    <text evidence="2">The sequence shown here is derived from an EMBL/GenBank/DDBJ whole genome shotgun (WGS) entry which is preliminary data.</text>
</comment>
<dbReference type="EMBL" id="NAJO01000014">
    <property type="protein sequence ID" value="OQO07418.1"/>
    <property type="molecule type" value="Genomic_DNA"/>
</dbReference>
<dbReference type="InterPro" id="IPR010730">
    <property type="entry name" value="HET"/>
</dbReference>
<sequence length="421" mass="48238">MVTTTVQSLDERCTKMNLEALPATIRDAVRDSIVDWATESASMHDVYTNAYFTLAATRSLSSDDGFLQEREHNSVFFDYQNPDSAKSGGKFFLTPQQMKSRYSDLFHYIEESAWNQRGWTFQERSLSRRVLHFTDILLYFECRTVEWTEDERPPTSSGGRLGWLGPKRGATQATRRQLFSSWYSLLFIYCRRYLTNQHDKLPALSGFAHEMARLSPDKYIAGLWLADLANGLLWYPDVEASRCSYYRAPSWSWAQFDGKIATDGGLGDIPWEFDLVSYNVDLQTTDDMGRLSSASLTLFGKRCSRTMVTHEARGIHGSHRFYSDGVFFGEGRLDDWSRSLDDTTVHMFLIAYNKLFGRRRPDALLLEALDGQAGSYCRIGTISMYDYGAAECDDYGDFIAENPDWRHDFWSGVESEVVQLV</sequence>
<feature type="domain" description="Heterokaryon incompatibility" evidence="1">
    <location>
        <begin position="31"/>
        <end position="123"/>
    </location>
</feature>
<dbReference type="STRING" id="1507870.A0A1V8T865"/>
<proteinExistence type="predicted"/>
<keyword evidence="3" id="KW-1185">Reference proteome</keyword>
<dbReference type="Proteomes" id="UP000192596">
    <property type="component" value="Unassembled WGS sequence"/>
</dbReference>
<dbReference type="InParanoid" id="A0A1V8T865"/>
<protein>
    <recommendedName>
        <fullName evidence="1">Heterokaryon incompatibility domain-containing protein</fullName>
    </recommendedName>
</protein>
<dbReference type="PANTHER" id="PTHR33112">
    <property type="entry name" value="DOMAIN PROTEIN, PUTATIVE-RELATED"/>
    <property type="match status" value="1"/>
</dbReference>
<evidence type="ECO:0000259" key="1">
    <source>
        <dbReference type="Pfam" id="PF06985"/>
    </source>
</evidence>
<organism evidence="2 3">
    <name type="scientific">Cryoendolithus antarcticus</name>
    <dbReference type="NCBI Taxonomy" id="1507870"/>
    <lineage>
        <taxon>Eukaryota</taxon>
        <taxon>Fungi</taxon>
        <taxon>Dikarya</taxon>
        <taxon>Ascomycota</taxon>
        <taxon>Pezizomycotina</taxon>
        <taxon>Dothideomycetes</taxon>
        <taxon>Dothideomycetidae</taxon>
        <taxon>Cladosporiales</taxon>
        <taxon>Cladosporiaceae</taxon>
        <taxon>Cryoendolithus</taxon>
    </lineage>
</organism>
<gene>
    <name evidence="2" type="ORF">B0A48_07115</name>
</gene>
<dbReference type="OrthoDB" id="3943338at2759"/>
<evidence type="ECO:0000313" key="2">
    <source>
        <dbReference type="EMBL" id="OQO07418.1"/>
    </source>
</evidence>
<dbReference type="AlphaFoldDB" id="A0A1V8T865"/>
<dbReference type="PANTHER" id="PTHR33112:SF16">
    <property type="entry name" value="HETEROKARYON INCOMPATIBILITY DOMAIN-CONTAINING PROTEIN"/>
    <property type="match status" value="1"/>
</dbReference>
<name>A0A1V8T865_9PEZI</name>
<dbReference type="Pfam" id="PF06985">
    <property type="entry name" value="HET"/>
    <property type="match status" value="1"/>
</dbReference>
<evidence type="ECO:0000313" key="3">
    <source>
        <dbReference type="Proteomes" id="UP000192596"/>
    </source>
</evidence>